<dbReference type="Pfam" id="PF07681">
    <property type="entry name" value="DoxX"/>
    <property type="match status" value="1"/>
</dbReference>
<dbReference type="PANTHER" id="PTHR33452">
    <property type="entry name" value="OXIDOREDUCTASE CATD-RELATED"/>
    <property type="match status" value="1"/>
</dbReference>
<organism evidence="8 9">
    <name type="scientific">Alloalcanivorax venustensis ISO4</name>
    <dbReference type="NCBI Taxonomy" id="1177184"/>
    <lineage>
        <taxon>Bacteria</taxon>
        <taxon>Pseudomonadati</taxon>
        <taxon>Pseudomonadota</taxon>
        <taxon>Gammaproteobacteria</taxon>
        <taxon>Oceanospirillales</taxon>
        <taxon>Alcanivoracaceae</taxon>
        <taxon>Alloalcanivorax</taxon>
    </lineage>
</organism>
<evidence type="ECO:0000256" key="4">
    <source>
        <dbReference type="ARBA" id="ARBA00022692"/>
    </source>
</evidence>
<evidence type="ECO:0000313" key="9">
    <source>
        <dbReference type="Proteomes" id="UP000644441"/>
    </source>
</evidence>
<name>A0ABS0AI43_9GAMM</name>
<keyword evidence="4 7" id="KW-0812">Transmembrane</keyword>
<dbReference type="EMBL" id="ARXR01000022">
    <property type="protein sequence ID" value="MBF5053807.1"/>
    <property type="molecule type" value="Genomic_DNA"/>
</dbReference>
<evidence type="ECO:0000313" key="8">
    <source>
        <dbReference type="EMBL" id="MBF5053807.1"/>
    </source>
</evidence>
<feature type="transmembrane region" description="Helical" evidence="7">
    <location>
        <begin position="66"/>
        <end position="89"/>
    </location>
</feature>
<dbReference type="InterPro" id="IPR032808">
    <property type="entry name" value="DoxX"/>
</dbReference>
<comment type="caution">
    <text evidence="8">The sequence shown here is derived from an EMBL/GenBank/DDBJ whole genome shotgun (WGS) entry which is preliminary data.</text>
</comment>
<evidence type="ECO:0000256" key="6">
    <source>
        <dbReference type="ARBA" id="ARBA00023136"/>
    </source>
</evidence>
<feature type="transmembrane region" description="Helical" evidence="7">
    <location>
        <begin position="27"/>
        <end position="46"/>
    </location>
</feature>
<keyword evidence="6 7" id="KW-0472">Membrane</keyword>
<protein>
    <recommendedName>
        <fullName evidence="10">DoxX family protein</fullName>
    </recommendedName>
</protein>
<evidence type="ECO:0000256" key="2">
    <source>
        <dbReference type="ARBA" id="ARBA00006679"/>
    </source>
</evidence>
<keyword evidence="9" id="KW-1185">Reference proteome</keyword>
<evidence type="ECO:0000256" key="5">
    <source>
        <dbReference type="ARBA" id="ARBA00022989"/>
    </source>
</evidence>
<gene>
    <name evidence="8" type="ORF">ISO4_02409</name>
</gene>
<dbReference type="RefSeq" id="WP_194856410.1">
    <property type="nucleotide sequence ID" value="NZ_ARXR01000022.1"/>
</dbReference>
<reference evidence="8 9" key="1">
    <citation type="submission" date="2012-09" db="EMBL/GenBank/DDBJ databases">
        <title>Genome Sequence of alkane-degrading Bacterium Alcanivorax venustensis ISO4.</title>
        <authorList>
            <person name="Lai Q."/>
            <person name="Shao Z."/>
        </authorList>
    </citation>
    <scope>NUCLEOTIDE SEQUENCE [LARGE SCALE GENOMIC DNA]</scope>
    <source>
        <strain evidence="8 9">ISO4</strain>
    </source>
</reference>
<sequence>MSVLINSGEKVQALLDHSRHLDFLAPLALRLYLAPVFFSAGLNKALAFDSTVAWFGNADWGLGLPFPWLLALLATVTELVGGIFLLIGFATRWVSVPLMITMLVAIFTVHWGNGWFAIAPSDPATSTARPLAELGLPAAQASLENSAQVGERLSKARALLREHGQYDWLTAKGGYVVLNNGIEFGVTYLVMLLVLFFQGAGRYVGVDHWIARAARRRQSPRDPAFTEGK</sequence>
<keyword evidence="5 7" id="KW-1133">Transmembrane helix</keyword>
<feature type="transmembrane region" description="Helical" evidence="7">
    <location>
        <begin position="186"/>
        <end position="206"/>
    </location>
</feature>
<dbReference type="Proteomes" id="UP000644441">
    <property type="component" value="Unassembled WGS sequence"/>
</dbReference>
<evidence type="ECO:0008006" key="10">
    <source>
        <dbReference type="Google" id="ProtNLM"/>
    </source>
</evidence>
<feature type="transmembrane region" description="Helical" evidence="7">
    <location>
        <begin position="96"/>
        <end position="118"/>
    </location>
</feature>
<dbReference type="InterPro" id="IPR051907">
    <property type="entry name" value="DoxX-like_oxidoreductase"/>
</dbReference>
<comment type="subcellular location">
    <subcellularLocation>
        <location evidence="1">Cell membrane</location>
        <topology evidence="1">Multi-pass membrane protein</topology>
    </subcellularLocation>
</comment>
<evidence type="ECO:0000256" key="1">
    <source>
        <dbReference type="ARBA" id="ARBA00004651"/>
    </source>
</evidence>
<dbReference type="PANTHER" id="PTHR33452:SF19">
    <property type="entry name" value="DOXX FAMILY PROTEIN"/>
    <property type="match status" value="1"/>
</dbReference>
<comment type="similarity">
    <text evidence="2">Belongs to the DoxX family.</text>
</comment>
<keyword evidence="3" id="KW-1003">Cell membrane</keyword>
<accession>A0ABS0AI43</accession>
<evidence type="ECO:0000256" key="7">
    <source>
        <dbReference type="SAM" id="Phobius"/>
    </source>
</evidence>
<evidence type="ECO:0000256" key="3">
    <source>
        <dbReference type="ARBA" id="ARBA00022475"/>
    </source>
</evidence>
<proteinExistence type="inferred from homology"/>